<keyword evidence="1" id="KW-1133">Transmembrane helix</keyword>
<dbReference type="GO" id="GO:0008962">
    <property type="term" value="F:phosphatidylglycerophosphatase activity"/>
    <property type="evidence" value="ECO:0007669"/>
    <property type="project" value="InterPro"/>
</dbReference>
<evidence type="ECO:0000313" key="4">
    <source>
        <dbReference type="Proteomes" id="UP000253209"/>
    </source>
</evidence>
<keyword evidence="1" id="KW-0812">Transmembrane</keyword>
<protein>
    <submittedName>
        <fullName evidence="3">Phosphatidylglycerophosphatase A</fullName>
    </submittedName>
</protein>
<dbReference type="GO" id="GO:0006629">
    <property type="term" value="P:lipid metabolic process"/>
    <property type="evidence" value="ECO:0007669"/>
    <property type="project" value="InterPro"/>
</dbReference>
<keyword evidence="4" id="KW-1185">Reference proteome</keyword>
<keyword evidence="1" id="KW-0472">Membrane</keyword>
<dbReference type="Proteomes" id="UP000253209">
    <property type="component" value="Unassembled WGS sequence"/>
</dbReference>
<dbReference type="AlphaFoldDB" id="A0A367GSD0"/>
<organism evidence="3 4">
    <name type="scientific">Mucilaginibacter hurinus</name>
    <dbReference type="NCBI Taxonomy" id="2201324"/>
    <lineage>
        <taxon>Bacteria</taxon>
        <taxon>Pseudomonadati</taxon>
        <taxon>Bacteroidota</taxon>
        <taxon>Sphingobacteriia</taxon>
        <taxon>Sphingobacteriales</taxon>
        <taxon>Sphingobacteriaceae</taxon>
        <taxon>Mucilaginibacter</taxon>
    </lineage>
</organism>
<evidence type="ECO:0000259" key="2">
    <source>
        <dbReference type="Pfam" id="PF04608"/>
    </source>
</evidence>
<feature type="transmembrane region" description="Helical" evidence="1">
    <location>
        <begin position="82"/>
        <end position="108"/>
    </location>
</feature>
<dbReference type="InterPro" id="IPR007686">
    <property type="entry name" value="YutG/PgpA"/>
</dbReference>
<feature type="transmembrane region" description="Helical" evidence="1">
    <location>
        <begin position="12"/>
        <end position="36"/>
    </location>
</feature>
<reference evidence="3 4" key="1">
    <citation type="submission" date="2018-05" db="EMBL/GenBank/DDBJ databases">
        <title>Mucilaginibacter hurinus sp. nov., isolated from briquette warehouse soil.</title>
        <authorList>
            <person name="Choi L."/>
        </authorList>
    </citation>
    <scope>NUCLEOTIDE SEQUENCE [LARGE SCALE GENOMIC DNA]</scope>
    <source>
        <strain evidence="3 4">ZR32</strain>
    </source>
</reference>
<evidence type="ECO:0000256" key="1">
    <source>
        <dbReference type="SAM" id="Phobius"/>
    </source>
</evidence>
<dbReference type="Pfam" id="PF04608">
    <property type="entry name" value="PgpA"/>
    <property type="match status" value="1"/>
</dbReference>
<dbReference type="CDD" id="cd06971">
    <property type="entry name" value="PgpA"/>
    <property type="match status" value="1"/>
</dbReference>
<evidence type="ECO:0000313" key="3">
    <source>
        <dbReference type="EMBL" id="RCH55623.1"/>
    </source>
</evidence>
<dbReference type="InterPro" id="IPR026037">
    <property type="entry name" value="PgpA"/>
</dbReference>
<feature type="domain" description="YutG/PgpA" evidence="2">
    <location>
        <begin position="8"/>
        <end position="146"/>
    </location>
</feature>
<dbReference type="InterPro" id="IPR036681">
    <property type="entry name" value="PgpA-like_sf"/>
</dbReference>
<feature type="transmembrane region" description="Helical" evidence="1">
    <location>
        <begin position="129"/>
        <end position="151"/>
    </location>
</feature>
<proteinExistence type="predicted"/>
<dbReference type="PANTHER" id="PTHR36305">
    <property type="entry name" value="PHOSPHATIDYLGLYCEROPHOSPHATASE A"/>
    <property type="match status" value="1"/>
</dbReference>
<feature type="transmembrane region" description="Helical" evidence="1">
    <location>
        <begin position="43"/>
        <end position="62"/>
    </location>
</feature>
<dbReference type="PIRSF" id="PIRSF006162">
    <property type="entry name" value="PgpA"/>
    <property type="match status" value="1"/>
</dbReference>
<dbReference type="SUPFAM" id="SSF101307">
    <property type="entry name" value="YutG-like"/>
    <property type="match status" value="1"/>
</dbReference>
<name>A0A367GSD0_9SPHI</name>
<dbReference type="PANTHER" id="PTHR36305:SF1">
    <property type="entry name" value="PHOSPHATIDYLGLYCEROPHOSPHATASE A"/>
    <property type="match status" value="1"/>
</dbReference>
<comment type="caution">
    <text evidence="3">The sequence shown here is derived from an EMBL/GenBank/DDBJ whole genome shotgun (WGS) entry which is preliminary data.</text>
</comment>
<dbReference type="OrthoDB" id="9804091at2"/>
<accession>A0A367GSD0</accession>
<gene>
    <name evidence="3" type="ORF">DJ568_06975</name>
</gene>
<sequence>MKLMNKLVATLFGIGYIKGGGTIAAAVTCCIIYFVWQTTWLQLPVAFLIIGITIFFIGVYAGNKVEPYWGKDNYRVVIDEVAGMWITMLFIPANLWLLIAGFILFRFFDMVKPHYIKSMEKLPGGVGVMMDDVLAGAYANIVLQMFIYLVIPHISNTAFNISLRA</sequence>
<dbReference type="EMBL" id="QGDC01000003">
    <property type="protein sequence ID" value="RCH55623.1"/>
    <property type="molecule type" value="Genomic_DNA"/>
</dbReference>